<organism evidence="5 6">
    <name type="scientific">Caenorhabditis bovis</name>
    <dbReference type="NCBI Taxonomy" id="2654633"/>
    <lineage>
        <taxon>Eukaryota</taxon>
        <taxon>Metazoa</taxon>
        <taxon>Ecdysozoa</taxon>
        <taxon>Nematoda</taxon>
        <taxon>Chromadorea</taxon>
        <taxon>Rhabditida</taxon>
        <taxon>Rhabditina</taxon>
        <taxon>Rhabditomorpha</taxon>
        <taxon>Rhabditoidea</taxon>
        <taxon>Rhabditidae</taxon>
        <taxon>Peloderinae</taxon>
        <taxon>Caenorhabditis</taxon>
    </lineage>
</organism>
<feature type="compositionally biased region" description="Basic and acidic residues" evidence="3">
    <location>
        <begin position="1"/>
        <end position="10"/>
    </location>
</feature>
<dbReference type="InterPro" id="IPR003382">
    <property type="entry name" value="Flavoprotein"/>
</dbReference>
<dbReference type="Pfam" id="PF02441">
    <property type="entry name" value="Flavoprotein"/>
    <property type="match status" value="1"/>
</dbReference>
<dbReference type="PANTHER" id="PTHR14359:SF6">
    <property type="entry name" value="PHOSPHOPANTOTHENOYLCYSTEINE DECARBOXYLASE"/>
    <property type="match status" value="1"/>
</dbReference>
<dbReference type="GO" id="GO:0015937">
    <property type="term" value="P:coenzyme A biosynthetic process"/>
    <property type="evidence" value="ECO:0007669"/>
    <property type="project" value="UniProtKB-KW"/>
</dbReference>
<keyword evidence="1" id="KW-0173">Coenzyme A biosynthesis</keyword>
<dbReference type="InterPro" id="IPR036551">
    <property type="entry name" value="Flavin_trans-like"/>
</dbReference>
<comment type="caution">
    <text evidence="5">The sequence shown here is derived from an EMBL/GenBank/DDBJ whole genome shotgun (WGS) entry which is preliminary data.</text>
</comment>
<evidence type="ECO:0000259" key="4">
    <source>
        <dbReference type="Pfam" id="PF02441"/>
    </source>
</evidence>
<feature type="domain" description="Flavoprotein" evidence="4">
    <location>
        <begin position="40"/>
        <end position="210"/>
    </location>
</feature>
<keyword evidence="6" id="KW-1185">Reference proteome</keyword>
<dbReference type="EMBL" id="CADEPM010000001">
    <property type="protein sequence ID" value="CAB3397846.1"/>
    <property type="molecule type" value="Genomic_DNA"/>
</dbReference>
<gene>
    <name evidence="5" type="ORF">CBOVIS_LOCUS1201</name>
</gene>
<evidence type="ECO:0000256" key="1">
    <source>
        <dbReference type="ARBA" id="ARBA00022993"/>
    </source>
</evidence>
<comment type="similarity">
    <text evidence="2">Belongs to the HFCD (homooligomeric flavin containing Cys decarboxylase) superfamily.</text>
</comment>
<dbReference type="Proteomes" id="UP000494206">
    <property type="component" value="Unassembled WGS sequence"/>
</dbReference>
<dbReference type="PANTHER" id="PTHR14359">
    <property type="entry name" value="HOMO-OLIGOMERIC FLAVIN CONTAINING CYS DECARBOXYLASE FAMILY"/>
    <property type="match status" value="1"/>
</dbReference>
<dbReference type="OrthoDB" id="1532798at2759"/>
<evidence type="ECO:0000256" key="3">
    <source>
        <dbReference type="SAM" id="MobiDB-lite"/>
    </source>
</evidence>
<evidence type="ECO:0000256" key="2">
    <source>
        <dbReference type="ARBA" id="ARBA00038350"/>
    </source>
</evidence>
<dbReference type="Gene3D" id="3.40.50.1950">
    <property type="entry name" value="Flavin prenyltransferase-like"/>
    <property type="match status" value="1"/>
</dbReference>
<dbReference type="GO" id="GO:0010181">
    <property type="term" value="F:FMN binding"/>
    <property type="evidence" value="ECO:0007669"/>
    <property type="project" value="TreeGrafter"/>
</dbReference>
<evidence type="ECO:0000313" key="6">
    <source>
        <dbReference type="Proteomes" id="UP000494206"/>
    </source>
</evidence>
<dbReference type="GO" id="GO:0071513">
    <property type="term" value="C:phosphopantothenoylcysteine decarboxylase complex"/>
    <property type="evidence" value="ECO:0007669"/>
    <property type="project" value="TreeGrafter"/>
</dbReference>
<protein>
    <recommendedName>
        <fullName evidence="4">Flavoprotein domain-containing protein</fullName>
    </recommendedName>
</protein>
<sequence>MSERKRAHNEDDSDDANSEISRPPLTRSHKIERDDDKKFNLLLILTGSVAVIKAPELIQKLYQRCGEDKIIIKVVATENAFKMLNSQKLEIDELIYLDMDEWNMWRERGDPVLHIGKICELRKWADAMLISPLDANTMAKIANGICDNLVTSVIRAWDFEKPVYFAPAMNTYMWENPLTVGHRNTLKSILQFKEICPISKELMCGDKGLGAMADTETISSLISALVRDQLAVRSRH</sequence>
<reference evidence="5 6" key="1">
    <citation type="submission" date="2020-04" db="EMBL/GenBank/DDBJ databases">
        <authorList>
            <person name="Laetsch R D."/>
            <person name="Stevens L."/>
            <person name="Kumar S."/>
            <person name="Blaxter L. M."/>
        </authorList>
    </citation>
    <scope>NUCLEOTIDE SEQUENCE [LARGE SCALE GENOMIC DNA]</scope>
</reference>
<name>A0A8S1EAS9_9PELO</name>
<proteinExistence type="inferred from homology"/>
<dbReference type="GO" id="GO:0004633">
    <property type="term" value="F:phosphopantothenoylcysteine decarboxylase activity"/>
    <property type="evidence" value="ECO:0007669"/>
    <property type="project" value="TreeGrafter"/>
</dbReference>
<dbReference type="SUPFAM" id="SSF52507">
    <property type="entry name" value="Homo-oligomeric flavin-containing Cys decarboxylases, HFCD"/>
    <property type="match status" value="1"/>
</dbReference>
<dbReference type="AlphaFoldDB" id="A0A8S1EAS9"/>
<feature type="region of interest" description="Disordered" evidence="3">
    <location>
        <begin position="1"/>
        <end position="29"/>
    </location>
</feature>
<accession>A0A8S1EAS9</accession>
<evidence type="ECO:0000313" key="5">
    <source>
        <dbReference type="EMBL" id="CAB3397846.1"/>
    </source>
</evidence>